<dbReference type="SUPFAM" id="SSF48264">
    <property type="entry name" value="Cytochrome P450"/>
    <property type="match status" value="1"/>
</dbReference>
<accession>A0ABR9SA91</accession>
<comment type="caution">
    <text evidence="3">The sequence shown here is derived from an EMBL/GenBank/DDBJ whole genome shotgun (WGS) entry which is preliminary data.</text>
</comment>
<dbReference type="Pfam" id="PF00067">
    <property type="entry name" value="p450"/>
    <property type="match status" value="1"/>
</dbReference>
<dbReference type="Proteomes" id="UP000806285">
    <property type="component" value="Unassembled WGS sequence"/>
</dbReference>
<keyword evidence="2" id="KW-0479">Metal-binding</keyword>
<keyword evidence="2" id="KW-0408">Iron</keyword>
<dbReference type="PRINTS" id="PR00359">
    <property type="entry name" value="BP450"/>
</dbReference>
<comment type="similarity">
    <text evidence="1 2">Belongs to the cytochrome P450 family.</text>
</comment>
<dbReference type="InterPro" id="IPR001128">
    <property type="entry name" value="Cyt_P450"/>
</dbReference>
<protein>
    <submittedName>
        <fullName evidence="3">Cytochrome P450</fullName>
    </submittedName>
</protein>
<evidence type="ECO:0000313" key="3">
    <source>
        <dbReference type="EMBL" id="MBE7369887.1"/>
    </source>
</evidence>
<evidence type="ECO:0000256" key="2">
    <source>
        <dbReference type="RuleBase" id="RU000461"/>
    </source>
</evidence>
<sequence>MQVTPPMTAERAREIAAAFDLRALPEDFYANPFPVYAALRETDPVHRMPDGSWFLTRYADLVAVYRDAQSFSSDKKVEFTPKYGAGAPLLEHHTTSLVFNDPPLHTRVRKLIMGALTRRAIADMEPGLVLLVESLLDGIEAEGGGDLVEDFASAIPVEIIGNLLAVPRDERGPLRAWSLAILGALEPKLTPQQEELGNRSVTEFLDYLRVLVADRRKHPGDAEHDVLTRLIQGEATGEKLSETELLQNCVFILNAGHETTTNLIGNALVALEEWPQARAQLLRAIGTQPDWDALEPVMTLAVDEFLRFESSNQLGNRRAVKDCEVGGVALPAGALVTLCIGAANRDPAQFANPDVLDLARENNRHLAFGFGIHQCAGLSLARLEGRVAIGRFLARFPRYRLTEPPTRGGRARFRGFLQAPFAV</sequence>
<keyword evidence="2" id="KW-0503">Monooxygenase</keyword>
<dbReference type="PROSITE" id="PS00086">
    <property type="entry name" value="CYTOCHROME_P450"/>
    <property type="match status" value="1"/>
</dbReference>
<dbReference type="EMBL" id="JADDIV010000006">
    <property type="protein sequence ID" value="MBE7369887.1"/>
    <property type="molecule type" value="Genomic_DNA"/>
</dbReference>
<dbReference type="PANTHER" id="PTHR46696:SF1">
    <property type="entry name" value="CYTOCHROME P450 YJIB-RELATED"/>
    <property type="match status" value="1"/>
</dbReference>
<proteinExistence type="inferred from homology"/>
<dbReference type="InterPro" id="IPR017972">
    <property type="entry name" value="Cyt_P450_CS"/>
</dbReference>
<dbReference type="Gene3D" id="1.10.630.10">
    <property type="entry name" value="Cytochrome P450"/>
    <property type="match status" value="1"/>
</dbReference>
<dbReference type="CDD" id="cd20625">
    <property type="entry name" value="CYP164-like"/>
    <property type="match status" value="1"/>
</dbReference>
<reference evidence="3 4" key="1">
    <citation type="submission" date="2020-10" db="EMBL/GenBank/DDBJ databases">
        <title>Ramlibacter sp. HM2 16S ribosomal RNA gene Genome sequencing and assembly.</title>
        <authorList>
            <person name="Kang M."/>
        </authorList>
    </citation>
    <scope>NUCLEOTIDE SEQUENCE [LARGE SCALE GENOMIC DNA]</scope>
    <source>
        <strain evidence="3 4">HM2</strain>
    </source>
</reference>
<organism evidence="3 4">
    <name type="scientific">Ramlibacter pallidus</name>
    <dbReference type="NCBI Taxonomy" id="2780087"/>
    <lineage>
        <taxon>Bacteria</taxon>
        <taxon>Pseudomonadati</taxon>
        <taxon>Pseudomonadota</taxon>
        <taxon>Betaproteobacteria</taxon>
        <taxon>Burkholderiales</taxon>
        <taxon>Comamonadaceae</taxon>
        <taxon>Ramlibacter</taxon>
    </lineage>
</organism>
<dbReference type="InterPro" id="IPR036396">
    <property type="entry name" value="Cyt_P450_sf"/>
</dbReference>
<gene>
    <name evidence="3" type="ORF">IM787_20150</name>
</gene>
<dbReference type="InterPro" id="IPR002397">
    <property type="entry name" value="Cyt_P450_B"/>
</dbReference>
<keyword evidence="4" id="KW-1185">Reference proteome</keyword>
<keyword evidence="2" id="KW-0560">Oxidoreductase</keyword>
<evidence type="ECO:0000256" key="1">
    <source>
        <dbReference type="ARBA" id="ARBA00010617"/>
    </source>
</evidence>
<dbReference type="RefSeq" id="WP_193678517.1">
    <property type="nucleotide sequence ID" value="NZ_JADDIV010000006.1"/>
</dbReference>
<evidence type="ECO:0000313" key="4">
    <source>
        <dbReference type="Proteomes" id="UP000806285"/>
    </source>
</evidence>
<dbReference type="PANTHER" id="PTHR46696">
    <property type="entry name" value="P450, PUTATIVE (EUROFUNG)-RELATED"/>
    <property type="match status" value="1"/>
</dbReference>
<name>A0ABR9SA91_9BURK</name>
<keyword evidence="2" id="KW-0349">Heme</keyword>